<dbReference type="Proteomes" id="UP001161497">
    <property type="component" value="Chromosome"/>
</dbReference>
<dbReference type="InterPro" id="IPR006657">
    <property type="entry name" value="MoPterin_dinucl-bd_dom"/>
</dbReference>
<dbReference type="InterPro" id="IPR006656">
    <property type="entry name" value="Mopterin_OxRdtase"/>
</dbReference>
<dbReference type="PIRSF" id="PIRSF000144">
    <property type="entry name" value="CbbBc"/>
    <property type="match status" value="1"/>
</dbReference>
<keyword evidence="3" id="KW-0408">Iron</keyword>
<dbReference type="Pfam" id="PF00384">
    <property type="entry name" value="Molybdopterin"/>
    <property type="match status" value="1"/>
</dbReference>
<evidence type="ECO:0000256" key="2">
    <source>
        <dbReference type="ARBA" id="ARBA00022723"/>
    </source>
</evidence>
<dbReference type="InterPro" id="IPR050123">
    <property type="entry name" value="Prok_molybdopt-oxidoreductase"/>
</dbReference>
<dbReference type="InterPro" id="IPR006963">
    <property type="entry name" value="Mopterin_OxRdtase_4Fe-4S_dom"/>
</dbReference>
<dbReference type="GO" id="GO:0016491">
    <property type="term" value="F:oxidoreductase activity"/>
    <property type="evidence" value="ECO:0007669"/>
    <property type="project" value="UniProtKB-KW"/>
</dbReference>
<feature type="domain" description="4Fe-4S Mo/W bis-MGD-type" evidence="5">
    <location>
        <begin position="11"/>
        <end position="63"/>
    </location>
</feature>
<dbReference type="EMBL" id="OX458932">
    <property type="protein sequence ID" value="CAI9085653.1"/>
    <property type="molecule type" value="Genomic_DNA"/>
</dbReference>
<reference evidence="6" key="1">
    <citation type="submission" date="2023-03" db="EMBL/GenBank/DDBJ databases">
        <authorList>
            <person name="Cremers G."/>
            <person name="Picone N."/>
        </authorList>
    </citation>
    <scope>NUCLEOTIDE SEQUENCE</scope>
    <source>
        <strain evidence="6">Sample_alias</strain>
    </source>
</reference>
<evidence type="ECO:0000313" key="7">
    <source>
        <dbReference type="Proteomes" id="UP001161497"/>
    </source>
</evidence>
<keyword evidence="6" id="KW-0560">Oxidoreductase</keyword>
<evidence type="ECO:0000256" key="1">
    <source>
        <dbReference type="ARBA" id="ARBA00022485"/>
    </source>
</evidence>
<dbReference type="EC" id="1.7.-.-" evidence="6"/>
<dbReference type="RefSeq" id="WP_009058611.1">
    <property type="nucleotide sequence ID" value="NZ_JAHXRZ010000013.1"/>
</dbReference>
<dbReference type="SUPFAM" id="SSF50692">
    <property type="entry name" value="ADC-like"/>
    <property type="match status" value="1"/>
</dbReference>
<dbReference type="InterPro" id="IPR009010">
    <property type="entry name" value="Asp_de-COase-like_dom_sf"/>
</dbReference>
<dbReference type="CDD" id="cd00508">
    <property type="entry name" value="MopB_CT_Fdh-Nap-like"/>
    <property type="match status" value="1"/>
</dbReference>
<dbReference type="Gene3D" id="2.20.25.90">
    <property type="entry name" value="ADC-like domains"/>
    <property type="match status" value="1"/>
</dbReference>
<protein>
    <submittedName>
        <fullName evidence="6">Assimilatory nitrate reductase catalytic subunit</fullName>
        <ecNumber evidence="6">1.7.-.-</ecNumber>
    </submittedName>
</protein>
<evidence type="ECO:0000256" key="4">
    <source>
        <dbReference type="ARBA" id="ARBA00023014"/>
    </source>
</evidence>
<dbReference type="Gene3D" id="3.40.50.740">
    <property type="match status" value="1"/>
</dbReference>
<dbReference type="Gene3D" id="3.40.228.10">
    <property type="entry name" value="Dimethylsulfoxide Reductase, domain 2"/>
    <property type="match status" value="1"/>
</dbReference>
<dbReference type="PANTHER" id="PTHR43105">
    <property type="entry name" value="RESPIRATORY NITRATE REDUCTASE"/>
    <property type="match status" value="1"/>
</dbReference>
<evidence type="ECO:0000313" key="6">
    <source>
        <dbReference type="EMBL" id="CAI9085653.1"/>
    </source>
</evidence>
<proteinExistence type="predicted"/>
<dbReference type="SMART" id="SM00926">
    <property type="entry name" value="Molybdop_Fe4S4"/>
    <property type="match status" value="1"/>
</dbReference>
<evidence type="ECO:0000259" key="5">
    <source>
        <dbReference type="SMART" id="SM00926"/>
    </source>
</evidence>
<organism evidence="6 7">
    <name type="scientific">Candidatus Methylacidiphilum fumarolicum</name>
    <dbReference type="NCBI Taxonomy" id="591154"/>
    <lineage>
        <taxon>Bacteria</taxon>
        <taxon>Pseudomonadati</taxon>
        <taxon>Verrucomicrobiota</taxon>
        <taxon>Methylacidiphilae</taxon>
        <taxon>Methylacidiphilales</taxon>
        <taxon>Methylacidiphilaceae</taxon>
        <taxon>Methylacidiphilum (ex Ratnadevi et al. 2023)</taxon>
    </lineage>
</organism>
<accession>A0ABN8XEH6</accession>
<gene>
    <name evidence="6" type="primary">nasC</name>
    <name evidence="6" type="ORF">MFUM_1297</name>
</gene>
<sequence length="716" mass="80384">MIEKHIKDRIYAKYPTHCPFCSYQCAIWVVQDSHGFRVEPREFTTNKGEICIKGWHAAALIGHPKRVLNPLIRYKKDNAFRESNWEEAISFTVDKISQIRSRWGNSSIFVYGSGSLTNEKAYLLGKFARVALQTSAIDYNGRYCMASASKALEMALGIDRGLPFPIDYIAHTDLLLLVGTNPLETMPPIRSHFDCLKKRNKKIIAIDPRPTPTATYADVHLQIKPGTDGILANGLLYLLIQKNKIDHYFVRNYTSGFEKILNSVSSFWPAKVETLTGISQRELFRVAELLGTEKNIVILTGRGCEQQTQGVFNVLSFINLSLALGIVGKVNSGFGTLTGQGNGQGARELGLKPDQLPGARSNLDSFDRNYIASLWQIDEKDLPSSDKSVTEIFESLEKPQGIKAMLVFGANPIVSSPNNSKLKRLFPQLEFLLVCDPFLSETAAMADVVLPTAIWAEETGTVTNLEGRVLLRPKILDPPKNVKTDLEIIHLLAEKFGYGLRFSSDPQAIFEELRRATAGAAADYSAITYQRLSRGEELYWPCHSFLSKGQKDIFLTKRFPTDKGKAKFHPVYPTASPEEPNIEYPFYLTTGRTLHHYQTGVQTRLIQKLQEKEPSVIVEINPAVARHFGIKDGQYVLVETKRGKGYFKAKFSPNLRLDTLFIPFYSNAQAEANALTISHFDPLSKMPSFKLCAAKIQSLTEQTPHTEHTEIRKEKK</sequence>
<keyword evidence="7" id="KW-1185">Reference proteome</keyword>
<keyword evidence="1" id="KW-0004">4Fe-4S</keyword>
<evidence type="ECO:0000256" key="3">
    <source>
        <dbReference type="ARBA" id="ARBA00023004"/>
    </source>
</evidence>
<keyword evidence="2" id="KW-0479">Metal-binding</keyword>
<dbReference type="Gene3D" id="2.40.40.20">
    <property type="match status" value="1"/>
</dbReference>
<dbReference type="Pfam" id="PF04879">
    <property type="entry name" value="Molybdop_Fe4S4"/>
    <property type="match status" value="1"/>
</dbReference>
<keyword evidence="4" id="KW-0411">Iron-sulfur</keyword>
<dbReference type="SUPFAM" id="SSF53706">
    <property type="entry name" value="Formate dehydrogenase/DMSO reductase, domains 1-3"/>
    <property type="match status" value="1"/>
</dbReference>
<dbReference type="Pfam" id="PF01568">
    <property type="entry name" value="Molydop_binding"/>
    <property type="match status" value="1"/>
</dbReference>
<dbReference type="PANTHER" id="PTHR43105:SF10">
    <property type="entry name" value="NADH-QUINONE OXIDOREDUCTASE SUBUNIT G"/>
    <property type="match status" value="1"/>
</dbReference>
<name>A0ABN8XEH6_9BACT</name>